<evidence type="ECO:0000259" key="8">
    <source>
        <dbReference type="Pfam" id="PF04545"/>
    </source>
</evidence>
<evidence type="ECO:0000256" key="3">
    <source>
        <dbReference type="ARBA" id="ARBA00023082"/>
    </source>
</evidence>
<keyword evidence="3 6" id="KW-0731">Sigma factor</keyword>
<dbReference type="Gene3D" id="1.10.10.10">
    <property type="entry name" value="Winged helix-like DNA-binding domain superfamily/Winged helix DNA-binding domain"/>
    <property type="match status" value="1"/>
</dbReference>
<reference evidence="9" key="1">
    <citation type="submission" date="2022-07" db="EMBL/GenBank/DDBJ databases">
        <title>Taxonomy of Novel Oxalotrophic and Methylotrophic Bacteria.</title>
        <authorList>
            <person name="Sahin N."/>
            <person name="Tani A."/>
        </authorList>
    </citation>
    <scope>NUCLEOTIDE SEQUENCE</scope>
    <source>
        <strain evidence="9">Y10</strain>
    </source>
</reference>
<protein>
    <recommendedName>
        <fullName evidence="6">RNA polymerase sigma factor</fullName>
    </recommendedName>
</protein>
<keyword evidence="10" id="KW-1185">Reference proteome</keyword>
<comment type="similarity">
    <text evidence="1 6">Belongs to the sigma-70 factor family. ECF subfamily.</text>
</comment>
<dbReference type="InterPro" id="IPR014284">
    <property type="entry name" value="RNA_pol_sigma-70_dom"/>
</dbReference>
<dbReference type="EMBL" id="BRVO01000002">
    <property type="protein sequence ID" value="GLB49990.1"/>
    <property type="molecule type" value="Genomic_DNA"/>
</dbReference>
<dbReference type="InterPro" id="IPR013324">
    <property type="entry name" value="RNA_pol_sigma_r3/r4-like"/>
</dbReference>
<evidence type="ECO:0000259" key="7">
    <source>
        <dbReference type="Pfam" id="PF04542"/>
    </source>
</evidence>
<gene>
    <name evidence="9" type="ORF">Y10_23580</name>
</gene>
<evidence type="ECO:0000256" key="4">
    <source>
        <dbReference type="ARBA" id="ARBA00023125"/>
    </source>
</evidence>
<dbReference type="InterPro" id="IPR039425">
    <property type="entry name" value="RNA_pol_sigma-70-like"/>
</dbReference>
<dbReference type="Pfam" id="PF04542">
    <property type="entry name" value="Sigma70_r2"/>
    <property type="match status" value="1"/>
</dbReference>
<dbReference type="PROSITE" id="PS01063">
    <property type="entry name" value="SIGMA70_ECF"/>
    <property type="match status" value="1"/>
</dbReference>
<dbReference type="InterPro" id="IPR007630">
    <property type="entry name" value="RNA_pol_sigma70_r4"/>
</dbReference>
<feature type="domain" description="RNA polymerase sigma-70 region 2" evidence="7">
    <location>
        <begin position="21"/>
        <end position="88"/>
    </location>
</feature>
<keyword evidence="2 6" id="KW-0805">Transcription regulation</keyword>
<dbReference type="InterPro" id="IPR000838">
    <property type="entry name" value="RNA_pol_sigma70_ECF_CS"/>
</dbReference>
<dbReference type="PANTHER" id="PTHR43133">
    <property type="entry name" value="RNA POLYMERASE ECF-TYPE SIGMA FACTO"/>
    <property type="match status" value="1"/>
</dbReference>
<dbReference type="NCBIfam" id="TIGR02937">
    <property type="entry name" value="sigma70-ECF"/>
    <property type="match status" value="1"/>
</dbReference>
<keyword evidence="5 6" id="KW-0804">Transcription</keyword>
<evidence type="ECO:0000256" key="5">
    <source>
        <dbReference type="ARBA" id="ARBA00023163"/>
    </source>
</evidence>
<accession>A0ABQ5MKQ4</accession>
<dbReference type="SUPFAM" id="SSF88659">
    <property type="entry name" value="Sigma3 and sigma4 domains of RNA polymerase sigma factors"/>
    <property type="match status" value="1"/>
</dbReference>
<name>A0ABQ5MKQ4_9FLAO</name>
<dbReference type="PANTHER" id="PTHR43133:SF62">
    <property type="entry name" value="RNA POLYMERASE SIGMA FACTOR SIGZ"/>
    <property type="match status" value="1"/>
</dbReference>
<evidence type="ECO:0000256" key="1">
    <source>
        <dbReference type="ARBA" id="ARBA00010641"/>
    </source>
</evidence>
<comment type="caution">
    <text evidence="9">The sequence shown here is derived from an EMBL/GenBank/DDBJ whole genome shotgun (WGS) entry which is preliminary data.</text>
</comment>
<dbReference type="InterPro" id="IPR036388">
    <property type="entry name" value="WH-like_DNA-bd_sf"/>
</dbReference>
<dbReference type="Pfam" id="PF04545">
    <property type="entry name" value="Sigma70_r4"/>
    <property type="match status" value="1"/>
</dbReference>
<evidence type="ECO:0000256" key="2">
    <source>
        <dbReference type="ARBA" id="ARBA00023015"/>
    </source>
</evidence>
<evidence type="ECO:0000313" key="9">
    <source>
        <dbReference type="EMBL" id="GLB49990.1"/>
    </source>
</evidence>
<dbReference type="Proteomes" id="UP001143543">
    <property type="component" value="Unassembled WGS sequence"/>
</dbReference>
<dbReference type="InterPro" id="IPR013325">
    <property type="entry name" value="RNA_pol_sigma_r2"/>
</dbReference>
<proteinExistence type="inferred from homology"/>
<dbReference type="InterPro" id="IPR007627">
    <property type="entry name" value="RNA_pol_sigma70_r2"/>
</dbReference>
<sequence>MSQEELVILIKKKDPRSFDYLYDMYADNLFGVIHTILKNKEESEDVLQEAFVKIWNNLDAYDDNKGRFFTWILNIARNLAIDKYRSKGFNNHKKNLSTENFVDIIKGSYSLNASTDAIGIKKFIKKLKPTCIKIIDLLFFKGFTQKEASEELDIPLGTVKTRNRACINELRNMLDN</sequence>
<evidence type="ECO:0000313" key="10">
    <source>
        <dbReference type="Proteomes" id="UP001143543"/>
    </source>
</evidence>
<dbReference type="RefSeq" id="WP_281765607.1">
    <property type="nucleotide sequence ID" value="NZ_BRVO01000002.1"/>
</dbReference>
<dbReference type="Gene3D" id="1.10.1740.10">
    <property type="match status" value="1"/>
</dbReference>
<feature type="domain" description="RNA polymerase sigma-70 region 4" evidence="8">
    <location>
        <begin position="125"/>
        <end position="172"/>
    </location>
</feature>
<organism evidence="9 10">
    <name type="scientific">Neptunitalea lumnitzerae</name>
    <dbReference type="NCBI Taxonomy" id="2965509"/>
    <lineage>
        <taxon>Bacteria</taxon>
        <taxon>Pseudomonadati</taxon>
        <taxon>Bacteroidota</taxon>
        <taxon>Flavobacteriia</taxon>
        <taxon>Flavobacteriales</taxon>
        <taxon>Flavobacteriaceae</taxon>
        <taxon>Neptunitalea</taxon>
    </lineage>
</organism>
<evidence type="ECO:0000256" key="6">
    <source>
        <dbReference type="RuleBase" id="RU000716"/>
    </source>
</evidence>
<keyword evidence="4 6" id="KW-0238">DNA-binding</keyword>
<dbReference type="SUPFAM" id="SSF88946">
    <property type="entry name" value="Sigma2 domain of RNA polymerase sigma factors"/>
    <property type="match status" value="1"/>
</dbReference>